<protein>
    <recommendedName>
        <fullName evidence="5">Selenocysteine synthase</fullName>
    </recommendedName>
</protein>
<dbReference type="InterPro" id="IPR015421">
    <property type="entry name" value="PyrdxlP-dep_Trfase_major"/>
</dbReference>
<gene>
    <name evidence="3" type="ORF">TCK1_2373</name>
</gene>
<dbReference type="InterPro" id="IPR015424">
    <property type="entry name" value="PyrdxlP-dep_Trfase"/>
</dbReference>
<evidence type="ECO:0000256" key="1">
    <source>
        <dbReference type="ARBA" id="ARBA00001933"/>
    </source>
</evidence>
<dbReference type="Gene3D" id="3.40.640.10">
    <property type="entry name" value="Type I PLP-dependent aspartate aminotransferase-like (Major domain)"/>
    <property type="match status" value="1"/>
</dbReference>
<name>A0AAE6RBV6_9PSED</name>
<dbReference type="AlphaFoldDB" id="A0AAE6RBV6"/>
<organism evidence="3 4">
    <name type="scientific">Pseudomonas monteilii</name>
    <dbReference type="NCBI Taxonomy" id="76759"/>
    <lineage>
        <taxon>Bacteria</taxon>
        <taxon>Pseudomonadati</taxon>
        <taxon>Pseudomonadota</taxon>
        <taxon>Gammaproteobacteria</taxon>
        <taxon>Pseudomonadales</taxon>
        <taxon>Pseudomonadaceae</taxon>
        <taxon>Pseudomonas</taxon>
    </lineage>
</organism>
<sequence length="435" mass="45643">MNIKSNVEGAQVSVKTDSFGNEIDPVVGFARGNIIRSSTDEGARLRHGQTVAASRVIEHGSESIGIFTGNQRDYLVKATDLGTYCEEWVGPGLSSTRLNKLAIEHLGGDEETDSVAIFNRTSAAIVSVIASCSGGRTVVSIVPPGGRSHASVVRGAKLAGVPLVEVQGSADWRSVLQANEPRLVVVTTVTSSLELLSDNITLSVVDYVKQFGSRVFLDEAYGARLRPVLHSGIKSLKTGADLAVTNCDKAGLPGPRAGILVGAKDMIGAAAAKGAEYGMEARAPISAGVMRSLQSYDPQHLIDEAKAGKALAADLIKLLGDCVQVSDLGPMVHEDDILRIILKRAGIESDKAPVVPCEATSALGMILLRDYGILTVNTHGQPGARVSVRLKPSGDAIRRVGGQEVIIKSFDESLTKVAAIIHDSAAMIDLILGGK</sequence>
<evidence type="ECO:0000313" key="3">
    <source>
        <dbReference type="EMBL" id="QHB27719.1"/>
    </source>
</evidence>
<dbReference type="PANTHER" id="PTHR32328">
    <property type="entry name" value="L-SERYL-TRNA(SEC) SELENIUM TRANSFERASE"/>
    <property type="match status" value="1"/>
</dbReference>
<comment type="cofactor">
    <cofactor evidence="1">
        <name>pyridoxal 5'-phosphate</name>
        <dbReference type="ChEBI" id="CHEBI:597326"/>
    </cofactor>
</comment>
<dbReference type="PANTHER" id="PTHR32328:SF0">
    <property type="entry name" value="L-SERYL-TRNA(SEC) SELENIUM TRANSFERASE"/>
    <property type="match status" value="1"/>
</dbReference>
<dbReference type="EMBL" id="CP040324">
    <property type="protein sequence ID" value="QHB27719.1"/>
    <property type="molecule type" value="Genomic_DNA"/>
</dbReference>
<dbReference type="SUPFAM" id="SSF53383">
    <property type="entry name" value="PLP-dependent transferases"/>
    <property type="match status" value="1"/>
</dbReference>
<evidence type="ECO:0000313" key="4">
    <source>
        <dbReference type="Proteomes" id="UP000464593"/>
    </source>
</evidence>
<reference evidence="3 4" key="1">
    <citation type="submission" date="2019-05" db="EMBL/GenBank/DDBJ databases">
        <title>Complete genome sequence of Pseudomonas Pseudomonas resinovorans.</title>
        <authorList>
            <person name="Chen H.-P."/>
        </authorList>
    </citation>
    <scope>NUCLEOTIDE SEQUENCE [LARGE SCALE GENOMIC DNA]</scope>
    <source>
        <strain evidence="3 4">TCU-CK1</strain>
    </source>
</reference>
<dbReference type="RefSeq" id="WP_027608953.1">
    <property type="nucleotide sequence ID" value="NZ_CP040324.1"/>
</dbReference>
<dbReference type="Gene3D" id="3.90.1150.70">
    <property type="match status" value="1"/>
</dbReference>
<dbReference type="GO" id="GO:0004125">
    <property type="term" value="F:L-seryl-tRNA(Sec) selenium transferase activity"/>
    <property type="evidence" value="ECO:0007669"/>
    <property type="project" value="TreeGrafter"/>
</dbReference>
<proteinExistence type="predicted"/>
<keyword evidence="2" id="KW-0663">Pyridoxal phosphate</keyword>
<evidence type="ECO:0000256" key="2">
    <source>
        <dbReference type="ARBA" id="ARBA00022898"/>
    </source>
</evidence>
<evidence type="ECO:0008006" key="5">
    <source>
        <dbReference type="Google" id="ProtNLM"/>
    </source>
</evidence>
<accession>A0AAE6RBV6</accession>
<dbReference type="Proteomes" id="UP000464593">
    <property type="component" value="Chromosome"/>
</dbReference>